<dbReference type="Proteomes" id="UP000077407">
    <property type="component" value="Unassembled WGS sequence"/>
</dbReference>
<comment type="caution">
    <text evidence="4">The sequence shown here is derived from an EMBL/GenBank/DDBJ whole genome shotgun (WGS) entry which is preliminary data.</text>
</comment>
<dbReference type="InterPro" id="IPR027417">
    <property type="entry name" value="P-loop_NTPase"/>
</dbReference>
<feature type="region of interest" description="Disordered" evidence="3">
    <location>
        <begin position="1"/>
        <end position="29"/>
    </location>
</feature>
<keyword evidence="2" id="KW-0067">ATP-binding</keyword>
<dbReference type="PIRSF" id="PIRSF003092">
    <property type="entry name" value="MinD"/>
    <property type="match status" value="1"/>
</dbReference>
<dbReference type="GO" id="GO:0051782">
    <property type="term" value="P:negative regulation of cell division"/>
    <property type="evidence" value="ECO:0007669"/>
    <property type="project" value="TreeGrafter"/>
</dbReference>
<dbReference type="SUPFAM" id="SSF52540">
    <property type="entry name" value="P-loop containing nucleoside triphosphate hydrolases"/>
    <property type="match status" value="1"/>
</dbReference>
<evidence type="ECO:0000313" key="5">
    <source>
        <dbReference type="Proteomes" id="UP000077407"/>
    </source>
</evidence>
<organism evidence="4 5">
    <name type="scientific">Clostridium ljungdahlii</name>
    <dbReference type="NCBI Taxonomy" id="1538"/>
    <lineage>
        <taxon>Bacteria</taxon>
        <taxon>Bacillati</taxon>
        <taxon>Bacillota</taxon>
        <taxon>Clostridia</taxon>
        <taxon>Eubacteriales</taxon>
        <taxon>Clostridiaceae</taxon>
        <taxon>Clostridium</taxon>
    </lineage>
</organism>
<proteinExistence type="predicted"/>
<dbReference type="Gene3D" id="3.40.50.300">
    <property type="entry name" value="P-loop containing nucleotide triphosphate hydrolases"/>
    <property type="match status" value="1"/>
</dbReference>
<dbReference type="PATRIC" id="fig|1538.10.peg.3642"/>
<dbReference type="PANTHER" id="PTHR43384:SF4">
    <property type="entry name" value="CELLULOSE BIOSYNTHESIS PROTEIN BCSQ-RELATED"/>
    <property type="match status" value="1"/>
</dbReference>
<dbReference type="InterPro" id="IPR050625">
    <property type="entry name" value="ParA/MinD_ATPase"/>
</dbReference>
<dbReference type="OrthoDB" id="9816297at2"/>
<evidence type="ECO:0000256" key="2">
    <source>
        <dbReference type="ARBA" id="ARBA00022840"/>
    </source>
</evidence>
<sequence>MLDQAEELRKLAQEDKKTRKEKVPSSKKPRIITVTSGKGGVGKSNFVVNISIALQKMKKNVLIFDADMGMGNDDVLMGCLPKYSVYDAICKNKNIEEVIIQGPFGVKLLPGGRGISKIADITKSQKKEFIKKISLLEDLDYIILDTGAGINRDVLGFISCCQELIIITTPEPTSLTDAYSMVKAVNYFKLNDFAQIIINKASNVQEGEKTFNKFKGVVNKFLNVEIKYLGCILEDKKLVQAVRNQVPFLINYPNSQASKDINLIASKLSGTEIDSRKSSIQDLFKKIFNTFS</sequence>
<evidence type="ECO:0000256" key="1">
    <source>
        <dbReference type="ARBA" id="ARBA00022741"/>
    </source>
</evidence>
<dbReference type="Pfam" id="PF10609">
    <property type="entry name" value="ParA"/>
    <property type="match status" value="1"/>
</dbReference>
<keyword evidence="1" id="KW-0547">Nucleotide-binding</keyword>
<protein>
    <submittedName>
        <fullName evidence="4">Flagellum site-determining protein YlxH</fullName>
    </submittedName>
</protein>
<dbReference type="CDD" id="cd02038">
    <property type="entry name" value="FlhG-like"/>
    <property type="match status" value="1"/>
</dbReference>
<dbReference type="InterPro" id="IPR025501">
    <property type="entry name" value="MinD_FleN"/>
</dbReference>
<dbReference type="AlphaFoldDB" id="A0A170NBT0"/>
<dbReference type="GO" id="GO:0016887">
    <property type="term" value="F:ATP hydrolysis activity"/>
    <property type="evidence" value="ECO:0007669"/>
    <property type="project" value="TreeGrafter"/>
</dbReference>
<dbReference type="GO" id="GO:0005524">
    <property type="term" value="F:ATP binding"/>
    <property type="evidence" value="ECO:0007669"/>
    <property type="project" value="UniProtKB-KW"/>
</dbReference>
<name>A0A170NBT0_9CLOT</name>
<reference evidence="4 5" key="1">
    <citation type="journal article" date="2015" name="Biotechnol. Bioeng.">
        <title>Genome sequence and phenotypic characterization of Caulobacter segnis.</title>
        <authorList>
            <person name="Patel S."/>
            <person name="Fletcher B."/>
            <person name="Scott D.C."/>
            <person name="Ely B."/>
        </authorList>
    </citation>
    <scope>NUCLEOTIDE SEQUENCE [LARGE SCALE GENOMIC DNA]</scope>
    <source>
        <strain evidence="4 5">ERI-2</strain>
    </source>
</reference>
<accession>A0A170NBT0</accession>
<dbReference type="InterPro" id="IPR033756">
    <property type="entry name" value="YlxH/NBP35"/>
</dbReference>
<feature type="compositionally biased region" description="Basic and acidic residues" evidence="3">
    <location>
        <begin position="1"/>
        <end position="24"/>
    </location>
</feature>
<gene>
    <name evidence="4" type="primary">ylxH</name>
    <name evidence="4" type="ORF">WY13_03565</name>
</gene>
<dbReference type="GO" id="GO:0009898">
    <property type="term" value="C:cytoplasmic side of plasma membrane"/>
    <property type="evidence" value="ECO:0007669"/>
    <property type="project" value="TreeGrafter"/>
</dbReference>
<dbReference type="InterPro" id="IPR033875">
    <property type="entry name" value="FlhG"/>
</dbReference>
<evidence type="ECO:0000313" key="4">
    <source>
        <dbReference type="EMBL" id="OAA83237.1"/>
    </source>
</evidence>
<dbReference type="EMBL" id="LITT01000062">
    <property type="protein sequence ID" value="OAA83237.1"/>
    <property type="molecule type" value="Genomic_DNA"/>
</dbReference>
<dbReference type="PANTHER" id="PTHR43384">
    <property type="entry name" value="SEPTUM SITE-DETERMINING PROTEIN MIND HOMOLOG, CHLOROPLASTIC-RELATED"/>
    <property type="match status" value="1"/>
</dbReference>
<dbReference type="GO" id="GO:0005829">
    <property type="term" value="C:cytosol"/>
    <property type="evidence" value="ECO:0007669"/>
    <property type="project" value="TreeGrafter"/>
</dbReference>
<evidence type="ECO:0000256" key="3">
    <source>
        <dbReference type="SAM" id="MobiDB-lite"/>
    </source>
</evidence>
<dbReference type="RefSeq" id="WP_063556833.1">
    <property type="nucleotide sequence ID" value="NZ_LITT01000062.1"/>
</dbReference>